<feature type="transmembrane region" description="Helical" evidence="1">
    <location>
        <begin position="227"/>
        <end position="248"/>
    </location>
</feature>
<feature type="transmembrane region" description="Helical" evidence="1">
    <location>
        <begin position="152"/>
        <end position="175"/>
    </location>
</feature>
<feature type="transmembrane region" description="Helical" evidence="1">
    <location>
        <begin position="80"/>
        <end position="101"/>
    </location>
</feature>
<dbReference type="Proteomes" id="UP000663305">
    <property type="component" value="Plasmid pHSR-Bgl01"/>
</dbReference>
<dbReference type="EMBL" id="CP064790">
    <property type="protein sequence ID" value="QSG13497.1"/>
    <property type="molecule type" value="Genomic_DNA"/>
</dbReference>
<feature type="transmembrane region" description="Helical" evidence="1">
    <location>
        <begin position="113"/>
        <end position="132"/>
    </location>
</feature>
<sequence length="297" mass="31398">MTDGHISGTRRLGFGMLVVTGGYAITLILANAVGAVYIAGTGAAAVERVPVRIAGGLLIGATLCPIAARMPGSRRRHFFVWWSVVYLSTVGVIVEGRAFAPNLVPLATIPWDLVSQAVVAAVVAASLAFIYVPETSRGATIPDLPDGRRLFLGLLAGTVTYAVLYFVIGALNYALVTGPYYEQSVEGLINPPLQVVLVVFLFRGALLSVSLIPLVRTVENPRWRAWMAALTVAVLAGFLPLLTQVGRLPLVVLVASSYEIVLQVCPTAVVVAAVLGKGASPSLRTEVRRMLRGRPSG</sequence>
<evidence type="ECO:0000313" key="2">
    <source>
        <dbReference type="EMBL" id="QSG13497.1"/>
    </source>
</evidence>
<feature type="transmembrane region" description="Helical" evidence="1">
    <location>
        <begin position="260"/>
        <end position="280"/>
    </location>
</feature>
<keyword evidence="1" id="KW-0812">Transmembrane</keyword>
<keyword evidence="2" id="KW-0614">Plasmid</keyword>
<reference evidence="2" key="1">
    <citation type="submission" date="2020-11" db="EMBL/GenBank/DDBJ databases">
        <title>Carbohydrate-dependent, anaerobic sulfur respiration: A novel catabolism in halophilic archaea.</title>
        <authorList>
            <person name="Sorokin D.Y."/>
            <person name="Messina E."/>
            <person name="Smedile F."/>
            <person name="La Cono V."/>
            <person name="Hallsworth J.E."/>
            <person name="Yakimov M.M."/>
        </authorList>
    </citation>
    <scope>NUCLEOTIDE SEQUENCE</scope>
    <source>
        <strain evidence="2">HSR-Bgl</strain>
        <plasmid evidence="2">pHSR-Bgl01</plasmid>
    </source>
</reference>
<dbReference type="AlphaFoldDB" id="A0A897NL47"/>
<proteinExistence type="predicted"/>
<evidence type="ECO:0000313" key="3">
    <source>
        <dbReference type="Proteomes" id="UP000663305"/>
    </source>
</evidence>
<geneLocation type="plasmid" evidence="2 3">
    <name>pHSR-Bgl01</name>
</geneLocation>
<feature type="transmembrane region" description="Helical" evidence="1">
    <location>
        <begin position="12"/>
        <end position="39"/>
    </location>
</feature>
<gene>
    <name evidence="2" type="ORF">HSBGL_4083</name>
</gene>
<keyword evidence="1" id="KW-0472">Membrane</keyword>
<accession>A0A897NL47</accession>
<feature type="transmembrane region" description="Helical" evidence="1">
    <location>
        <begin position="51"/>
        <end position="68"/>
    </location>
</feature>
<evidence type="ECO:0000256" key="1">
    <source>
        <dbReference type="SAM" id="Phobius"/>
    </source>
</evidence>
<protein>
    <submittedName>
        <fullName evidence="2">Uncharacterized protein</fullName>
    </submittedName>
</protein>
<feature type="transmembrane region" description="Helical" evidence="1">
    <location>
        <begin position="195"/>
        <end position="215"/>
    </location>
</feature>
<organism evidence="2 3">
    <name type="scientific">Halapricum desulfuricans</name>
    <dbReference type="NCBI Taxonomy" id="2841257"/>
    <lineage>
        <taxon>Archaea</taxon>
        <taxon>Methanobacteriati</taxon>
        <taxon>Methanobacteriota</taxon>
        <taxon>Stenosarchaea group</taxon>
        <taxon>Halobacteria</taxon>
        <taxon>Halobacteriales</taxon>
        <taxon>Haloarculaceae</taxon>
        <taxon>Halapricum</taxon>
    </lineage>
</organism>
<name>A0A897NL47_9EURY</name>
<keyword evidence="1" id="KW-1133">Transmembrane helix</keyword>